<sequence length="68" mass="7653">MDNEDSTAFSLLRQNFLKVRLTQNCPFISALFLAIRTATKVNVDKKTWTMDKGLRSLKADCSPTMRGG</sequence>
<reference evidence="2" key="1">
    <citation type="submission" date="2017-02" db="UniProtKB">
        <authorList>
            <consortium name="WormBaseParasite"/>
        </authorList>
    </citation>
    <scope>IDENTIFICATION</scope>
</reference>
<dbReference type="WBParaSite" id="ALUE_0000874501-mRNA-1">
    <property type="protein sequence ID" value="ALUE_0000874501-mRNA-1"/>
    <property type="gene ID" value="ALUE_0000874501"/>
</dbReference>
<protein>
    <submittedName>
        <fullName evidence="2">Uncharacterized protein</fullName>
    </submittedName>
</protein>
<dbReference type="AlphaFoldDB" id="A0A0M3HYT5"/>
<evidence type="ECO:0000313" key="1">
    <source>
        <dbReference type="Proteomes" id="UP000036681"/>
    </source>
</evidence>
<evidence type="ECO:0000313" key="2">
    <source>
        <dbReference type="WBParaSite" id="ALUE_0000874501-mRNA-1"/>
    </source>
</evidence>
<name>A0A0M3HYT5_ASCLU</name>
<accession>A0A0M3HYT5</accession>
<proteinExistence type="predicted"/>
<dbReference type="Proteomes" id="UP000036681">
    <property type="component" value="Unplaced"/>
</dbReference>
<organism evidence="1 2">
    <name type="scientific">Ascaris lumbricoides</name>
    <name type="common">Giant roundworm</name>
    <dbReference type="NCBI Taxonomy" id="6252"/>
    <lineage>
        <taxon>Eukaryota</taxon>
        <taxon>Metazoa</taxon>
        <taxon>Ecdysozoa</taxon>
        <taxon>Nematoda</taxon>
        <taxon>Chromadorea</taxon>
        <taxon>Rhabditida</taxon>
        <taxon>Spirurina</taxon>
        <taxon>Ascaridomorpha</taxon>
        <taxon>Ascaridoidea</taxon>
        <taxon>Ascarididae</taxon>
        <taxon>Ascaris</taxon>
    </lineage>
</organism>
<keyword evidence="1" id="KW-1185">Reference proteome</keyword>